<feature type="domain" description="PEP-utilising enzyme mobile" evidence="2">
    <location>
        <begin position="863"/>
        <end position="933"/>
    </location>
</feature>
<evidence type="ECO:0000256" key="1">
    <source>
        <dbReference type="ARBA" id="ARBA00007837"/>
    </source>
</evidence>
<dbReference type="Gene3D" id="3.30.1490.20">
    <property type="entry name" value="ATP-grasp fold, A domain"/>
    <property type="match status" value="1"/>
</dbReference>
<dbReference type="SUPFAM" id="SSF52009">
    <property type="entry name" value="Phosphohistidine domain"/>
    <property type="match status" value="1"/>
</dbReference>
<dbReference type="PANTHER" id="PTHR43615:SF1">
    <property type="entry name" value="PPDK_N DOMAIN-CONTAINING PROTEIN"/>
    <property type="match status" value="1"/>
</dbReference>
<evidence type="ECO:0000313" key="5">
    <source>
        <dbReference type="Proteomes" id="UP000095751"/>
    </source>
</evidence>
<gene>
    <name evidence="4" type="primary">PPDK2</name>
    <name evidence="4" type="ORF">FRACYDRAFT_249536</name>
</gene>
<keyword evidence="5" id="KW-1185">Reference proteome</keyword>
<evidence type="ECO:0000259" key="2">
    <source>
        <dbReference type="Pfam" id="PF00391"/>
    </source>
</evidence>
<dbReference type="Gene3D" id="3.50.30.10">
    <property type="entry name" value="Phosphohistidine domain"/>
    <property type="match status" value="1"/>
</dbReference>
<evidence type="ECO:0000313" key="4">
    <source>
        <dbReference type="EMBL" id="OEU08763.1"/>
    </source>
</evidence>
<keyword evidence="4" id="KW-0418">Kinase</keyword>
<dbReference type="Pfam" id="PF01326">
    <property type="entry name" value="PPDK_N"/>
    <property type="match status" value="1"/>
</dbReference>
<dbReference type="OrthoDB" id="6123450at2759"/>
<dbReference type="SUPFAM" id="SSF56059">
    <property type="entry name" value="Glutathione synthetase ATP-binding domain-like"/>
    <property type="match status" value="1"/>
</dbReference>
<dbReference type="EMBL" id="KV784379">
    <property type="protein sequence ID" value="OEU08763.1"/>
    <property type="molecule type" value="Genomic_DNA"/>
</dbReference>
<comment type="similarity">
    <text evidence="1">Belongs to the PEP-utilizing enzyme family.</text>
</comment>
<dbReference type="Gene3D" id="3.30.470.20">
    <property type="entry name" value="ATP-grasp fold, B domain"/>
    <property type="match status" value="1"/>
</dbReference>
<sequence>MTMTMLNTNTNTGDDDTSNMLVSLTSNDLSTSVIEDDHVSPSRVGGKASSLAKLYAIKGLSNHVPKSFALTVDFFQPWIQKMKQTVEYKSLLMLQNDDDNVDGNGDGNGTTTNSTTTTEELLCEKLQKESYKLTLSKEQSNAIHKLVNEMKNSNSSWDGVPNNLVAVRSSAPEEDGTDYSFAGAYDTCLGIGLTFDELKNAIHTCFASLWNYRVLHYKQMNATANTSSSNNGRKTTDFIGGFAVVVMEMIDSQIAGVAFTANPLNSDRDELVIDSSWGLGESVVDGSVTADRYIIDKIKGKLIKQTLGVKGIEKRLDMVSGQAGSSGGGGGVIEHIIKENDPRRTISSLTKQQLHELTKLVCIVEDIYGMPMDIEWAFITSKHTDNYCLDLKLLQARPITTLFCLDTKMMTQPGERRKLYFDFNIISEATTTSPFTTMDLDFYCKVSIVLIGPKSLREAKDKNWKLYSESSDMPMFNSSTRQYCNMSHIFIYASTQSMSKIVESGAHTGTLEDFLYGMCDAIRVSIQEECGAISGIVTGYKKFDEKRRDEKLSKEIREEYEALCGGYVGDELMETNIEMYHLAKTLPLEVWNQYDHESMKSLAIRIETNLAEMGKSSTNNSNIDLPIEFLESWKLFMHKFGYDGQDQLFMSCPRYDDSPEFLLGKMRMNALGEVKDPYITQQERVAKRRAVQTNHEEDAANLNKLFHPFALSKIKKRNEYLEHVMWMRNSPKMRLANVIGIIRAELLRIQDKFIDSGRLEEKNDIFHLTIDEIDKALIDNDQQQQEQLQLMDIVRPRKVVYERALRATICPLLVDSRCRILQPDPPTFKDGEEPPEGTLIGSAVAPGIAIGTVRIIDHPNEKFENGEVLCATVTGPAWTPLFASASAVVLQIGGVLQHGALCAREYGKPAVSNINIHTELKNGMKVSVDGNTGIVKIMSSDNDDE</sequence>
<dbReference type="PANTHER" id="PTHR43615">
    <property type="entry name" value="PHOSPHOENOLPYRUVATE SYNTHASE-RELATED"/>
    <property type="match status" value="1"/>
</dbReference>
<dbReference type="GO" id="GO:0016301">
    <property type="term" value="F:kinase activity"/>
    <property type="evidence" value="ECO:0007669"/>
    <property type="project" value="UniProtKB-KW"/>
</dbReference>
<dbReference type="Proteomes" id="UP000095751">
    <property type="component" value="Unassembled WGS sequence"/>
</dbReference>
<reference evidence="4 5" key="1">
    <citation type="submission" date="2016-09" db="EMBL/GenBank/DDBJ databases">
        <title>Extensive genetic diversity and differential bi-allelic expression allows diatom success in the polar Southern Ocean.</title>
        <authorList>
            <consortium name="DOE Joint Genome Institute"/>
            <person name="Mock T."/>
            <person name="Otillar R.P."/>
            <person name="Strauss J."/>
            <person name="Dupont C."/>
            <person name="Frickenhaus S."/>
            <person name="Maumus F."/>
            <person name="Mcmullan M."/>
            <person name="Sanges R."/>
            <person name="Schmutz J."/>
            <person name="Toseland A."/>
            <person name="Valas R."/>
            <person name="Veluchamy A."/>
            <person name="Ward B.J."/>
            <person name="Allen A."/>
            <person name="Barry K."/>
            <person name="Falciatore A."/>
            <person name="Ferrante M."/>
            <person name="Fortunato A.E."/>
            <person name="Gloeckner G."/>
            <person name="Gruber A."/>
            <person name="Hipkin R."/>
            <person name="Janech M."/>
            <person name="Kroth P."/>
            <person name="Leese F."/>
            <person name="Lindquist E."/>
            <person name="Lyon B.R."/>
            <person name="Martin J."/>
            <person name="Mayer C."/>
            <person name="Parker M."/>
            <person name="Quesneville H."/>
            <person name="Raymond J."/>
            <person name="Uhlig C."/>
            <person name="Valentin K.U."/>
            <person name="Worden A.Z."/>
            <person name="Armbrust E.V."/>
            <person name="Bowler C."/>
            <person name="Green B."/>
            <person name="Moulton V."/>
            <person name="Van Oosterhout C."/>
            <person name="Grigoriev I."/>
        </authorList>
    </citation>
    <scope>NUCLEOTIDE SEQUENCE [LARGE SCALE GENOMIC DNA]</scope>
    <source>
        <strain evidence="4 5">CCMP1102</strain>
    </source>
</reference>
<evidence type="ECO:0000259" key="3">
    <source>
        <dbReference type="Pfam" id="PF01326"/>
    </source>
</evidence>
<name>A0A1E7ET70_9STRA</name>
<dbReference type="InterPro" id="IPR002192">
    <property type="entry name" value="PPDK_AMP/ATP-bd"/>
</dbReference>
<keyword evidence="4" id="KW-0808">Transferase</keyword>
<organism evidence="4 5">
    <name type="scientific">Fragilariopsis cylindrus CCMP1102</name>
    <dbReference type="NCBI Taxonomy" id="635003"/>
    <lineage>
        <taxon>Eukaryota</taxon>
        <taxon>Sar</taxon>
        <taxon>Stramenopiles</taxon>
        <taxon>Ochrophyta</taxon>
        <taxon>Bacillariophyta</taxon>
        <taxon>Bacillariophyceae</taxon>
        <taxon>Bacillariophycidae</taxon>
        <taxon>Bacillariales</taxon>
        <taxon>Bacillariaceae</taxon>
        <taxon>Fragilariopsis</taxon>
    </lineage>
</organism>
<dbReference type="KEGG" id="fcy:FRACYDRAFT_249536"/>
<dbReference type="InterPro" id="IPR051549">
    <property type="entry name" value="PEP_Utilizing_Enz"/>
</dbReference>
<dbReference type="InParanoid" id="A0A1E7ET70"/>
<dbReference type="InterPro" id="IPR013815">
    <property type="entry name" value="ATP_grasp_subdomain_1"/>
</dbReference>
<dbReference type="GO" id="GO:0005524">
    <property type="term" value="F:ATP binding"/>
    <property type="evidence" value="ECO:0007669"/>
    <property type="project" value="InterPro"/>
</dbReference>
<dbReference type="Pfam" id="PF00391">
    <property type="entry name" value="PEP-utilizers"/>
    <property type="match status" value="1"/>
</dbReference>
<protein>
    <submittedName>
        <fullName evidence="4">Pyruvate phosphate dikinase</fullName>
    </submittedName>
</protein>
<dbReference type="InterPro" id="IPR008279">
    <property type="entry name" value="PEP-util_enz_mobile_dom"/>
</dbReference>
<keyword evidence="4" id="KW-0670">Pyruvate</keyword>
<dbReference type="AlphaFoldDB" id="A0A1E7ET70"/>
<accession>A0A1E7ET70</accession>
<dbReference type="InterPro" id="IPR036637">
    <property type="entry name" value="Phosphohistidine_dom_sf"/>
</dbReference>
<proteinExistence type="inferred from homology"/>
<feature type="domain" description="Pyruvate phosphate dikinase AMP/ATP-binding" evidence="3">
    <location>
        <begin position="43"/>
        <end position="402"/>
    </location>
</feature>